<reference evidence="2 3" key="1">
    <citation type="submission" date="2019-04" db="EMBL/GenBank/DDBJ databases">
        <title>Aspergillus burnettii sp. nov., novel species from soil in southeast Queensland.</title>
        <authorList>
            <person name="Gilchrist C.L.M."/>
            <person name="Pitt J.I."/>
            <person name="Lange L."/>
            <person name="Lacey H.J."/>
            <person name="Vuong D."/>
            <person name="Midgley D.J."/>
            <person name="Greenfield P."/>
            <person name="Bradbury M."/>
            <person name="Lacey E."/>
            <person name="Busk P.K."/>
            <person name="Pilgaard B."/>
            <person name="Chooi Y.H."/>
            <person name="Piggott A.M."/>
        </authorList>
    </citation>
    <scope>NUCLEOTIDE SEQUENCE [LARGE SCALE GENOMIC DNA]</scope>
    <source>
        <strain evidence="2 3">FRR 5400</strain>
    </source>
</reference>
<name>A0A8H6A0K3_PETAA</name>
<feature type="region of interest" description="Disordered" evidence="1">
    <location>
        <begin position="275"/>
        <end position="294"/>
    </location>
</feature>
<organism evidence="2 3">
    <name type="scientific">Petromyces alliaceus</name>
    <name type="common">Aspergillus alliaceus</name>
    <dbReference type="NCBI Taxonomy" id="209559"/>
    <lineage>
        <taxon>Eukaryota</taxon>
        <taxon>Fungi</taxon>
        <taxon>Dikarya</taxon>
        <taxon>Ascomycota</taxon>
        <taxon>Pezizomycotina</taxon>
        <taxon>Eurotiomycetes</taxon>
        <taxon>Eurotiomycetidae</taxon>
        <taxon>Eurotiales</taxon>
        <taxon>Aspergillaceae</taxon>
        <taxon>Aspergillus</taxon>
        <taxon>Aspergillus subgen. Circumdati</taxon>
    </lineage>
</organism>
<gene>
    <name evidence="2" type="ORF">ETB97_005198</name>
</gene>
<accession>A0A8H6A0K3</accession>
<comment type="caution">
    <text evidence="2">The sequence shown here is derived from an EMBL/GenBank/DDBJ whole genome shotgun (WGS) entry which is preliminary data.</text>
</comment>
<dbReference type="Proteomes" id="UP000541154">
    <property type="component" value="Unassembled WGS sequence"/>
</dbReference>
<dbReference type="EMBL" id="SPNV01000234">
    <property type="protein sequence ID" value="KAF5857854.1"/>
    <property type="molecule type" value="Genomic_DNA"/>
</dbReference>
<sequence length="294" mass="32605">MRDQYIFRAPFLSSQEIKLGNLIPNIKDPELDAQECPWPLVLNEDFTIKPIANFHSFFRSEKDVRLAGFLTSLLKASGQHQSANSDEFASTWGNIHTLKQPNLFFKSLCKDQGVRQWLQEQIEDGMDVHLVVGFVTFLDARSAGSSGSKDAFQGQGVIPVTQALSSGFPSDALDVKLRGGYQADSLGGRSYCAPGEQIFALRVKKLAFKFYRSKNVANAKLEKDTSWEMVSYNRAATGNESEWVVAYLEGESTDDAVDDSGDMLQLDDDVEIVFLDDDGESDGDGEEDDDDDDV</sequence>
<keyword evidence="3" id="KW-1185">Reference proteome</keyword>
<dbReference type="AlphaFoldDB" id="A0A8H6A0K3"/>
<evidence type="ECO:0000313" key="2">
    <source>
        <dbReference type="EMBL" id="KAF5857854.1"/>
    </source>
</evidence>
<proteinExistence type="predicted"/>
<protein>
    <submittedName>
        <fullName evidence="2">Uncharacterized protein</fullName>
    </submittedName>
</protein>
<evidence type="ECO:0000256" key="1">
    <source>
        <dbReference type="SAM" id="MobiDB-lite"/>
    </source>
</evidence>
<evidence type="ECO:0000313" key="3">
    <source>
        <dbReference type="Proteomes" id="UP000541154"/>
    </source>
</evidence>